<dbReference type="PROSITE" id="PS51257">
    <property type="entry name" value="PROKAR_LIPOPROTEIN"/>
    <property type="match status" value="1"/>
</dbReference>
<dbReference type="InterPro" id="IPR006059">
    <property type="entry name" value="SBP"/>
</dbReference>
<dbReference type="EMBL" id="JACRSZ010000010">
    <property type="protein sequence ID" value="MBC8573515.1"/>
    <property type="molecule type" value="Genomic_DNA"/>
</dbReference>
<dbReference type="PANTHER" id="PTHR43649">
    <property type="entry name" value="ARABINOSE-BINDING PROTEIN-RELATED"/>
    <property type="match status" value="1"/>
</dbReference>
<dbReference type="Pfam" id="PF01547">
    <property type="entry name" value="SBP_bac_1"/>
    <property type="match status" value="1"/>
</dbReference>
<evidence type="ECO:0000313" key="3">
    <source>
        <dbReference type="Proteomes" id="UP000657421"/>
    </source>
</evidence>
<dbReference type="SUPFAM" id="SSF53850">
    <property type="entry name" value="Periplasmic binding protein-like II"/>
    <property type="match status" value="1"/>
</dbReference>
<gene>
    <name evidence="2" type="ORF">H8716_10545</name>
</gene>
<accession>A0ABR7NAT3</accession>
<comment type="caution">
    <text evidence="2">The sequence shown here is derived from an EMBL/GenBank/DDBJ whole genome shotgun (WGS) entry which is preliminary data.</text>
</comment>
<dbReference type="PANTHER" id="PTHR43649:SF32">
    <property type="entry name" value="SUGAR BINDING SECRETED PROTEIN"/>
    <property type="match status" value="1"/>
</dbReference>
<reference evidence="2 3" key="1">
    <citation type="submission" date="2020-08" db="EMBL/GenBank/DDBJ databases">
        <title>Genome public.</title>
        <authorList>
            <person name="Liu C."/>
            <person name="Sun Q."/>
        </authorList>
    </citation>
    <scope>NUCLEOTIDE SEQUENCE [LARGE SCALE GENOMIC DNA]</scope>
    <source>
        <strain evidence="2 3">NSJ-46</strain>
    </source>
</reference>
<evidence type="ECO:0000256" key="1">
    <source>
        <dbReference type="SAM" id="SignalP"/>
    </source>
</evidence>
<name>A0ABR7NAT3_9FIRM</name>
<protein>
    <submittedName>
        <fullName evidence="2">Extracellular solute-binding protein</fullName>
    </submittedName>
</protein>
<organism evidence="2 3">
    <name type="scientific">Jingyaoa shaoxingensis</name>
    <dbReference type="NCBI Taxonomy" id="2763671"/>
    <lineage>
        <taxon>Bacteria</taxon>
        <taxon>Bacillati</taxon>
        <taxon>Bacillota</taxon>
        <taxon>Clostridia</taxon>
        <taxon>Lachnospirales</taxon>
        <taxon>Lachnospiraceae</taxon>
        <taxon>Jingyaoa</taxon>
    </lineage>
</organism>
<proteinExistence type="predicted"/>
<dbReference type="InterPro" id="IPR050490">
    <property type="entry name" value="Bact_solute-bd_prot1"/>
</dbReference>
<keyword evidence="1" id="KW-0732">Signal</keyword>
<feature type="chain" id="PRO_5045126375" evidence="1">
    <location>
        <begin position="28"/>
        <end position="426"/>
    </location>
</feature>
<dbReference type="Gene3D" id="3.40.190.10">
    <property type="entry name" value="Periplasmic binding protein-like II"/>
    <property type="match status" value="1"/>
</dbReference>
<dbReference type="Proteomes" id="UP000657421">
    <property type="component" value="Unassembled WGS sequence"/>
</dbReference>
<sequence>MKKRWMAATLVTAMIMSCTGGVMTAYADDSSSDGETVLTLWYWKNSIQEDLLEQVSEEFPGVKIDAQLYSADDIEEKINTTIASGGELPDLLAMDDWIANLLQYPDEFVNLYDAPCNAADIEDQYVEWKWKKAETPDGKLIALPMDIGPTCMFYNAALFEAAGLPTDPDEVAAMMGTWEDAYAAAEKLQAATPEVKMFDFLGHIFVATLGQQTTHLIDKDGNFVADQDNIKDAFMTAADAKPYVYGGDSEWSPEWAAAMNNGDIAAFVGAVWMKPEIENAAPDTAGDWRVTSAPGGPGNVGGSAIGITKNCEDVETAYKVITWLTNKQNQLSSLENLGLFPSLISALDDDSLMYEESFFGDEVVDKYFVEAAKNINDLYYPPNYSSYQDVFEQQLLLVQDQDKDPEQAYQDAVDEARDMYDMENLF</sequence>
<keyword evidence="3" id="KW-1185">Reference proteome</keyword>
<feature type="signal peptide" evidence="1">
    <location>
        <begin position="1"/>
        <end position="27"/>
    </location>
</feature>
<evidence type="ECO:0000313" key="2">
    <source>
        <dbReference type="EMBL" id="MBC8573515.1"/>
    </source>
</evidence>